<dbReference type="OrthoDB" id="8774202at2"/>
<feature type="transmembrane region" description="Helical" evidence="1">
    <location>
        <begin position="68"/>
        <end position="84"/>
    </location>
</feature>
<dbReference type="EMBL" id="MTHB01000042">
    <property type="protein sequence ID" value="OXC79322.1"/>
    <property type="molecule type" value="Genomic_DNA"/>
</dbReference>
<keyword evidence="1" id="KW-1133">Transmembrane helix</keyword>
<feature type="transmembrane region" description="Helical" evidence="1">
    <location>
        <begin position="35"/>
        <end position="56"/>
    </location>
</feature>
<reference evidence="3" key="1">
    <citation type="submission" date="2017-01" db="EMBL/GenBank/DDBJ databases">
        <title>Genome Analysis of Deinococcus marmoris KOPRI26562.</title>
        <authorList>
            <person name="Kim J.H."/>
            <person name="Oh H.-M."/>
        </authorList>
    </citation>
    <scope>NUCLEOTIDE SEQUENCE [LARGE SCALE GENOMIC DNA]</scope>
    <source>
        <strain evidence="3">PAMC 26633</strain>
    </source>
</reference>
<name>A0A226X786_CABSO</name>
<accession>A0A226X786</accession>
<evidence type="ECO:0000313" key="2">
    <source>
        <dbReference type="EMBL" id="OXC79322.1"/>
    </source>
</evidence>
<organism evidence="2 3">
    <name type="scientific">Caballeronia sordidicola</name>
    <name type="common">Burkholderia sordidicola</name>
    <dbReference type="NCBI Taxonomy" id="196367"/>
    <lineage>
        <taxon>Bacteria</taxon>
        <taxon>Pseudomonadati</taxon>
        <taxon>Pseudomonadota</taxon>
        <taxon>Betaproteobacteria</taxon>
        <taxon>Burkholderiales</taxon>
        <taxon>Burkholderiaceae</taxon>
        <taxon>Caballeronia</taxon>
    </lineage>
</organism>
<protein>
    <submittedName>
        <fullName evidence="2">Uncharacterized protein</fullName>
    </submittedName>
</protein>
<keyword evidence="1" id="KW-0812">Transmembrane</keyword>
<sequence>MENVRWWNAAPASLAPMLGYGIAAGAAWMRLRHGFIFSPWDLLVWAALAQLLLASWPSSVDWRLSVRSWPLLLAALAAVWYHYAHGLAGG</sequence>
<dbReference type="AlphaFoldDB" id="A0A226X786"/>
<dbReference type="Proteomes" id="UP000214720">
    <property type="component" value="Unassembled WGS sequence"/>
</dbReference>
<proteinExistence type="predicted"/>
<comment type="caution">
    <text evidence="2">The sequence shown here is derived from an EMBL/GenBank/DDBJ whole genome shotgun (WGS) entry which is preliminary data.</text>
</comment>
<evidence type="ECO:0000256" key="1">
    <source>
        <dbReference type="SAM" id="Phobius"/>
    </source>
</evidence>
<feature type="transmembrane region" description="Helical" evidence="1">
    <location>
        <begin position="6"/>
        <end position="28"/>
    </location>
</feature>
<keyword evidence="1" id="KW-0472">Membrane</keyword>
<evidence type="ECO:0000313" key="3">
    <source>
        <dbReference type="Proteomes" id="UP000214720"/>
    </source>
</evidence>
<gene>
    <name evidence="2" type="ORF">BSU04_07330</name>
</gene>